<keyword evidence="4 9" id="KW-0805">Transcription regulation</keyword>
<accession>A0A3M6TS33</accession>
<dbReference type="GO" id="GO:0006357">
    <property type="term" value="P:regulation of transcription by RNA polymerase II"/>
    <property type="evidence" value="ECO:0007669"/>
    <property type="project" value="InterPro"/>
</dbReference>
<comment type="similarity">
    <text evidence="2 9">Belongs to the Mediator complex subunit 10 family.</text>
</comment>
<dbReference type="PANTHER" id="PTHR13345:SF13">
    <property type="entry name" value="MEDIATOR OF RNA POLYMERASE II TRANSCRIPTION SUBUNIT 10"/>
    <property type="match status" value="1"/>
</dbReference>
<dbReference type="GO" id="GO:0003712">
    <property type="term" value="F:transcription coregulator activity"/>
    <property type="evidence" value="ECO:0007669"/>
    <property type="project" value="InterPro"/>
</dbReference>
<dbReference type="EMBL" id="RCHS01003049">
    <property type="protein sequence ID" value="RMX44146.1"/>
    <property type="molecule type" value="Genomic_DNA"/>
</dbReference>
<organism evidence="10 11">
    <name type="scientific">Pocillopora damicornis</name>
    <name type="common">Cauliflower coral</name>
    <name type="synonym">Millepora damicornis</name>
    <dbReference type="NCBI Taxonomy" id="46731"/>
    <lineage>
        <taxon>Eukaryota</taxon>
        <taxon>Metazoa</taxon>
        <taxon>Cnidaria</taxon>
        <taxon>Anthozoa</taxon>
        <taxon>Hexacorallia</taxon>
        <taxon>Scleractinia</taxon>
        <taxon>Astrocoeniina</taxon>
        <taxon>Pocilloporidae</taxon>
        <taxon>Pocillopora</taxon>
    </lineage>
</organism>
<evidence type="ECO:0000256" key="4">
    <source>
        <dbReference type="ARBA" id="ARBA00023015"/>
    </source>
</evidence>
<comment type="function">
    <text evidence="9">Component of the Mediator complex, a coactivator involved in the regulated transcription of nearly all RNA polymerase II-dependent genes. Mediator functions as a bridge to convey information from gene-specific regulatory proteins to the basal RNA polymerase II transcription machinery. Mediator is recruited to promoters by direct interactions with regulatory proteins and serves as a scaffold for the assembly of a functional preinitiation complex with RNA polymerase II and the general transcription factors.</text>
</comment>
<dbReference type="InterPro" id="IPR019145">
    <property type="entry name" value="Mediator_Med10"/>
</dbReference>
<evidence type="ECO:0000256" key="2">
    <source>
        <dbReference type="ARBA" id="ARBA00005389"/>
    </source>
</evidence>
<dbReference type="AlphaFoldDB" id="A0A3M6TS33"/>
<comment type="caution">
    <text evidence="10">The sequence shown here is derived from an EMBL/GenBank/DDBJ whole genome shotgun (WGS) entry which is preliminary data.</text>
</comment>
<evidence type="ECO:0000256" key="1">
    <source>
        <dbReference type="ARBA" id="ARBA00004123"/>
    </source>
</evidence>
<dbReference type="STRING" id="46731.A0A3M6TS33"/>
<dbReference type="GO" id="GO:0016592">
    <property type="term" value="C:mediator complex"/>
    <property type="evidence" value="ECO:0007669"/>
    <property type="project" value="InterPro"/>
</dbReference>
<sequence length="169" mass="19540">IARIKFVLITGKSSKKFGSEGLYSSHNATRAARERERVIMADDKKTIEQFVETTRQIGIIVSDFQPGSQGVLNQKINSMIDNMREIEKCKAHVQDVEVPLEVFEYIDQGRNPQLYTKDCLEKALEKNQQVNGKIDAYKNFKSLLVDELSKHFPKEIDEYQNIKERQMKT</sequence>
<protein>
    <recommendedName>
        <fullName evidence="3 9">Mediator of RNA polymerase II transcription subunit 10</fullName>
    </recommendedName>
    <alternativeName>
        <fullName evidence="8 9">Mediator complex subunit 10</fullName>
    </alternativeName>
</protein>
<evidence type="ECO:0000256" key="6">
    <source>
        <dbReference type="ARBA" id="ARBA00023163"/>
    </source>
</evidence>
<keyword evidence="7 9" id="KW-0539">Nucleus</keyword>
<evidence type="ECO:0000256" key="7">
    <source>
        <dbReference type="ARBA" id="ARBA00023242"/>
    </source>
</evidence>
<keyword evidence="11" id="KW-1185">Reference proteome</keyword>
<dbReference type="OrthoDB" id="337270at2759"/>
<dbReference type="Pfam" id="PF09748">
    <property type="entry name" value="Med10"/>
    <property type="match status" value="1"/>
</dbReference>
<evidence type="ECO:0000256" key="8">
    <source>
        <dbReference type="ARBA" id="ARBA00032004"/>
    </source>
</evidence>
<evidence type="ECO:0000256" key="9">
    <source>
        <dbReference type="RuleBase" id="RU364146"/>
    </source>
</evidence>
<proteinExistence type="inferred from homology"/>
<feature type="non-terminal residue" evidence="10">
    <location>
        <position position="1"/>
    </location>
</feature>
<reference evidence="10 11" key="1">
    <citation type="journal article" date="2018" name="Sci. Rep.">
        <title>Comparative analysis of the Pocillopora damicornis genome highlights role of immune system in coral evolution.</title>
        <authorList>
            <person name="Cunning R."/>
            <person name="Bay R.A."/>
            <person name="Gillette P."/>
            <person name="Baker A.C."/>
            <person name="Traylor-Knowles N."/>
        </authorList>
    </citation>
    <scope>NUCLEOTIDE SEQUENCE [LARGE SCALE GENOMIC DNA]</scope>
    <source>
        <strain evidence="10">RSMAS</strain>
        <tissue evidence="10">Whole animal</tissue>
    </source>
</reference>
<dbReference type="PANTHER" id="PTHR13345">
    <property type="entry name" value="MEDIATOR OF RNA POLYMERASE II TRANSCRIPTION SUBUNIT 10"/>
    <property type="match status" value="1"/>
</dbReference>
<evidence type="ECO:0000256" key="3">
    <source>
        <dbReference type="ARBA" id="ARBA00019617"/>
    </source>
</evidence>
<name>A0A3M6TS33_POCDA</name>
<comment type="subunit">
    <text evidence="9">Component of the Mediator complex.</text>
</comment>
<keyword evidence="6 9" id="KW-0804">Transcription</keyword>
<keyword evidence="5 9" id="KW-0010">Activator</keyword>
<dbReference type="Proteomes" id="UP000275408">
    <property type="component" value="Unassembled WGS sequence"/>
</dbReference>
<evidence type="ECO:0000313" key="10">
    <source>
        <dbReference type="EMBL" id="RMX44146.1"/>
    </source>
</evidence>
<gene>
    <name evidence="9" type="primary">MED10</name>
    <name evidence="10" type="ORF">pdam_00002532</name>
</gene>
<evidence type="ECO:0000256" key="5">
    <source>
        <dbReference type="ARBA" id="ARBA00023159"/>
    </source>
</evidence>
<evidence type="ECO:0000313" key="11">
    <source>
        <dbReference type="Proteomes" id="UP000275408"/>
    </source>
</evidence>
<comment type="subcellular location">
    <subcellularLocation>
        <location evidence="1 9">Nucleus</location>
    </subcellularLocation>
</comment>